<keyword evidence="1" id="KW-0812">Transmembrane</keyword>
<accession>A0A161IKR2</accession>
<proteinExistence type="predicted"/>
<dbReference type="EMBL" id="KU926705">
    <property type="protein sequence ID" value="ANC57880.1"/>
    <property type="molecule type" value="Genomic_DNA"/>
</dbReference>
<feature type="transmembrane region" description="Helical" evidence="1">
    <location>
        <begin position="21"/>
        <end position="41"/>
    </location>
</feature>
<evidence type="ECO:0000313" key="2">
    <source>
        <dbReference type="EMBL" id="ANC57880.1"/>
    </source>
</evidence>
<keyword evidence="1" id="KW-1133">Transmembrane helix</keyword>
<evidence type="ECO:0000256" key="1">
    <source>
        <dbReference type="SAM" id="Phobius"/>
    </source>
</evidence>
<organism evidence="2">
    <name type="scientific">Colwellia sp. C1</name>
    <dbReference type="NCBI Taxonomy" id="1737566"/>
    <lineage>
        <taxon>Bacteria</taxon>
        <taxon>Pseudomonadati</taxon>
        <taxon>Pseudomonadota</taxon>
        <taxon>Gammaproteobacteria</taxon>
        <taxon>Alteromonadales</taxon>
        <taxon>Colwelliaceae</taxon>
        <taxon>Colwellia</taxon>
    </lineage>
</organism>
<dbReference type="AlphaFoldDB" id="A0A161IKR2"/>
<name>A0A161IKR2_9GAMM</name>
<sequence length="194" mass="22080">MTSKTNSMNSGVECIEFRKDLYFFNLVSCFSVSLCGSPVIFDKRIEMFLPPNRSLSFSGRFVPNKFMAPHSLRARAERGDINSSDHIASCCIMLANTAYESVKHFNDGSETFEFFRHIRNASSHLNTFQFIHKEPVKPARWRKAVIVDDLKGENNPLYGQRCFGNYLGVSDILELLIDVEQIIVKGLESSEKPK</sequence>
<protein>
    <submittedName>
        <fullName evidence="2">Uncharacterized protein</fullName>
    </submittedName>
</protein>
<reference evidence="2" key="1">
    <citation type="submission" date="2016-03" db="EMBL/GenBank/DDBJ databases">
        <title>Partial sequence of psychrophilic Colwellia sp.</title>
        <authorList>
            <person name="Pankowski J.A."/>
            <person name="Leong J.S."/>
            <person name="Nano F.E."/>
        </authorList>
    </citation>
    <scope>NUCLEOTIDE SEQUENCE</scope>
    <source>
        <strain evidence="2">C1</strain>
    </source>
</reference>
<keyword evidence="1" id="KW-0472">Membrane</keyword>